<keyword evidence="4" id="KW-1185">Reference proteome</keyword>
<dbReference type="SUPFAM" id="SSF48065">
    <property type="entry name" value="DBL homology domain (DH-domain)"/>
    <property type="match status" value="1"/>
</dbReference>
<dbReference type="PANTHER" id="PTHR46001:SF3">
    <property type="entry name" value="PROTEIN STILL LIFE, ISOFORM SIF TYPE 1"/>
    <property type="match status" value="1"/>
</dbReference>
<dbReference type="AlphaFoldDB" id="A0A423T6B9"/>
<feature type="region of interest" description="Disordered" evidence="1">
    <location>
        <begin position="67"/>
        <end position="95"/>
    </location>
</feature>
<name>A0A423T6B9_PENVA</name>
<dbReference type="InterPro" id="IPR043537">
    <property type="entry name" value="Tiam1/Tiam2/Sif"/>
</dbReference>
<reference evidence="3 4" key="2">
    <citation type="submission" date="2019-01" db="EMBL/GenBank/DDBJ databases">
        <title>The decoding of complex shrimp genome reveals the adaptation for benthos swimmer, frequently molting mechanism and breeding impact on genome.</title>
        <authorList>
            <person name="Sun Y."/>
            <person name="Gao Y."/>
            <person name="Yu Y."/>
        </authorList>
    </citation>
    <scope>NUCLEOTIDE SEQUENCE [LARGE SCALE GENOMIC DNA]</scope>
    <source>
        <tissue evidence="3">Muscle</tissue>
    </source>
</reference>
<dbReference type="InterPro" id="IPR000219">
    <property type="entry name" value="DH_dom"/>
</dbReference>
<accession>A0A423T6B9</accession>
<dbReference type="EMBL" id="QCYY01002214">
    <property type="protein sequence ID" value="ROT72032.1"/>
    <property type="molecule type" value="Genomic_DNA"/>
</dbReference>
<dbReference type="Pfam" id="PF00621">
    <property type="entry name" value="RhoGEF"/>
    <property type="match status" value="1"/>
</dbReference>
<dbReference type="Proteomes" id="UP000283509">
    <property type="component" value="Unassembled WGS sequence"/>
</dbReference>
<dbReference type="Gene3D" id="1.20.900.10">
    <property type="entry name" value="Dbl homology (DH) domain"/>
    <property type="match status" value="1"/>
</dbReference>
<organism evidence="3 4">
    <name type="scientific">Penaeus vannamei</name>
    <name type="common">Whiteleg shrimp</name>
    <name type="synonym">Litopenaeus vannamei</name>
    <dbReference type="NCBI Taxonomy" id="6689"/>
    <lineage>
        <taxon>Eukaryota</taxon>
        <taxon>Metazoa</taxon>
        <taxon>Ecdysozoa</taxon>
        <taxon>Arthropoda</taxon>
        <taxon>Crustacea</taxon>
        <taxon>Multicrustacea</taxon>
        <taxon>Malacostraca</taxon>
        <taxon>Eumalacostraca</taxon>
        <taxon>Eucarida</taxon>
        <taxon>Decapoda</taxon>
        <taxon>Dendrobranchiata</taxon>
        <taxon>Penaeoidea</taxon>
        <taxon>Penaeidae</taxon>
        <taxon>Penaeus</taxon>
    </lineage>
</organism>
<sequence>MENGWSFLVMKLFKAVWCSRRRRAGRFNVHQANHKNSGMDKVPGIIRHNGSDLFICTQNSELSGCCRSPVERRSSPTGSIASTQSQSQLTPSRQLSDGERLKKVILELIDTERSYVKHLNNLLENYLEPLKSASFLSSAEVNALFGNIREIVAFQRLFLQALQEALDMEPGFSKFDQPYEFKNVLFSIGSAFLYYASQFKLYSSFCASHSKAQKVLHPRRVGSPPPVQGCSRPPLQYFAESVGGNTKVIEARKSLLESGASSLPHREGPINESSASLGRVPVTARTALAIITLISHIAKRFVALSNKRAPVCCV</sequence>
<feature type="domain" description="DH" evidence="2">
    <location>
        <begin position="100"/>
        <end position="216"/>
    </location>
</feature>
<dbReference type="PROSITE" id="PS50010">
    <property type="entry name" value="DH_2"/>
    <property type="match status" value="1"/>
</dbReference>
<proteinExistence type="predicted"/>
<evidence type="ECO:0000313" key="3">
    <source>
        <dbReference type="EMBL" id="ROT72032.1"/>
    </source>
</evidence>
<comment type="caution">
    <text evidence="3">The sequence shown here is derived from an EMBL/GenBank/DDBJ whole genome shotgun (WGS) entry which is preliminary data.</text>
</comment>
<dbReference type="SMART" id="SM00325">
    <property type="entry name" value="RhoGEF"/>
    <property type="match status" value="1"/>
</dbReference>
<dbReference type="InterPro" id="IPR035899">
    <property type="entry name" value="DBL_dom_sf"/>
</dbReference>
<gene>
    <name evidence="3" type="ORF">C7M84_009569</name>
</gene>
<dbReference type="STRING" id="6689.A0A423T6B9"/>
<dbReference type="GO" id="GO:0007264">
    <property type="term" value="P:small GTPase-mediated signal transduction"/>
    <property type="evidence" value="ECO:0007669"/>
    <property type="project" value="InterPro"/>
</dbReference>
<reference evidence="3 4" key="1">
    <citation type="submission" date="2018-04" db="EMBL/GenBank/DDBJ databases">
        <authorList>
            <person name="Zhang X."/>
            <person name="Yuan J."/>
            <person name="Li F."/>
            <person name="Xiang J."/>
        </authorList>
    </citation>
    <scope>NUCLEOTIDE SEQUENCE [LARGE SCALE GENOMIC DNA]</scope>
    <source>
        <tissue evidence="3">Muscle</tissue>
    </source>
</reference>
<feature type="compositionally biased region" description="Polar residues" evidence="1">
    <location>
        <begin position="75"/>
        <end position="95"/>
    </location>
</feature>
<protein>
    <recommendedName>
        <fullName evidence="2">DH domain-containing protein</fullName>
    </recommendedName>
</protein>
<dbReference type="OrthoDB" id="8059989at2759"/>
<evidence type="ECO:0000313" key="4">
    <source>
        <dbReference type="Proteomes" id="UP000283509"/>
    </source>
</evidence>
<evidence type="ECO:0000259" key="2">
    <source>
        <dbReference type="PROSITE" id="PS50010"/>
    </source>
</evidence>
<dbReference type="PANTHER" id="PTHR46001">
    <property type="entry name" value="TIAM (MAMMALIAN TUMOR INVASION AND METASTASIS FACTOR) HOMOLOG"/>
    <property type="match status" value="1"/>
</dbReference>
<dbReference type="GO" id="GO:0005085">
    <property type="term" value="F:guanyl-nucleotide exchange factor activity"/>
    <property type="evidence" value="ECO:0007669"/>
    <property type="project" value="InterPro"/>
</dbReference>
<dbReference type="CDD" id="cd00160">
    <property type="entry name" value="RhoGEF"/>
    <property type="match status" value="1"/>
</dbReference>
<evidence type="ECO:0000256" key="1">
    <source>
        <dbReference type="SAM" id="MobiDB-lite"/>
    </source>
</evidence>